<gene>
    <name evidence="7" type="primary">mntH</name>
    <name evidence="8" type="ORF">KL771_24315</name>
</gene>
<keyword evidence="5 7" id="KW-1133">Transmembrane helix</keyword>
<evidence type="ECO:0000256" key="2">
    <source>
        <dbReference type="ARBA" id="ARBA00022448"/>
    </source>
</evidence>
<feature type="transmembrane region" description="Helical" evidence="7">
    <location>
        <begin position="61"/>
        <end position="88"/>
    </location>
</feature>
<dbReference type="GO" id="GO:0015293">
    <property type="term" value="F:symporter activity"/>
    <property type="evidence" value="ECO:0007669"/>
    <property type="project" value="UniProtKB-UniRule"/>
</dbReference>
<keyword evidence="7" id="KW-0406">Ion transport</keyword>
<feature type="transmembrane region" description="Helical" evidence="7">
    <location>
        <begin position="349"/>
        <end position="369"/>
    </location>
</feature>
<evidence type="ECO:0000256" key="1">
    <source>
        <dbReference type="ARBA" id="ARBA00004141"/>
    </source>
</evidence>
<comment type="similarity">
    <text evidence="7">Belongs to the NRAMP family.</text>
</comment>
<keyword evidence="6 7" id="KW-0472">Membrane</keyword>
<dbReference type="NCBIfam" id="NF037982">
    <property type="entry name" value="Nramp_1"/>
    <property type="match status" value="1"/>
</dbReference>
<comment type="subcellular location">
    <subcellularLocation>
        <location evidence="7">Cell membrane</location>
        <topology evidence="7">Multi-pass membrane protein</topology>
    </subcellularLocation>
    <subcellularLocation>
        <location evidence="1">Membrane</location>
        <topology evidence="1">Multi-pass membrane protein</topology>
    </subcellularLocation>
</comment>
<proteinExistence type="inferred from homology"/>
<dbReference type="InterPro" id="IPR001046">
    <property type="entry name" value="NRAMP_fam"/>
</dbReference>
<dbReference type="PANTHER" id="PTHR11706">
    <property type="entry name" value="SOLUTE CARRIER PROTEIN FAMILY 11 MEMBER"/>
    <property type="match status" value="1"/>
</dbReference>
<dbReference type="AlphaFoldDB" id="A0A947GDJ4"/>
<feature type="transmembrane region" description="Helical" evidence="7">
    <location>
        <begin position="211"/>
        <end position="230"/>
    </location>
</feature>
<dbReference type="HAMAP" id="MF_00221">
    <property type="entry name" value="NRAMP"/>
    <property type="match status" value="1"/>
</dbReference>
<feature type="transmembrane region" description="Helical" evidence="7">
    <location>
        <begin position="137"/>
        <end position="158"/>
    </location>
</feature>
<keyword evidence="9" id="KW-1185">Reference proteome</keyword>
<dbReference type="PANTHER" id="PTHR11706:SF33">
    <property type="entry name" value="NATURAL RESISTANCE-ASSOCIATED MACROPHAGE PROTEIN 2"/>
    <property type="match status" value="1"/>
</dbReference>
<reference evidence="8 9" key="1">
    <citation type="submission" date="2021-06" db="EMBL/GenBank/DDBJ databases">
        <authorList>
            <person name="Grouzdev D.S."/>
            <person name="Koziaeva V."/>
        </authorList>
    </citation>
    <scope>NUCLEOTIDE SEQUENCE [LARGE SCALE GENOMIC DNA]</scope>
    <source>
        <strain evidence="8 9">22</strain>
    </source>
</reference>
<evidence type="ECO:0000256" key="7">
    <source>
        <dbReference type="HAMAP-Rule" id="MF_00221"/>
    </source>
</evidence>
<feature type="transmembrane region" description="Helical" evidence="7">
    <location>
        <begin position="165"/>
        <end position="187"/>
    </location>
</feature>
<dbReference type="GO" id="GO:0015086">
    <property type="term" value="F:cadmium ion transmembrane transporter activity"/>
    <property type="evidence" value="ECO:0007669"/>
    <property type="project" value="TreeGrafter"/>
</dbReference>
<feature type="transmembrane region" description="Helical" evidence="7">
    <location>
        <begin position="375"/>
        <end position="398"/>
    </location>
</feature>
<feature type="transmembrane region" description="Helical" evidence="7">
    <location>
        <begin position="109"/>
        <end position="131"/>
    </location>
</feature>
<keyword evidence="3 7" id="KW-0812">Transmembrane</keyword>
<dbReference type="NCBIfam" id="NF001923">
    <property type="entry name" value="PRK00701.1"/>
    <property type="match status" value="1"/>
</dbReference>
<keyword evidence="2 7" id="KW-0813">Transport</keyword>
<evidence type="ECO:0000256" key="6">
    <source>
        <dbReference type="ARBA" id="ARBA00023136"/>
    </source>
</evidence>
<dbReference type="EMBL" id="JAHHZF010000014">
    <property type="protein sequence ID" value="MBT9292608.1"/>
    <property type="molecule type" value="Genomic_DNA"/>
</dbReference>
<keyword evidence="7" id="KW-1003">Cell membrane</keyword>
<dbReference type="GO" id="GO:0046872">
    <property type="term" value="F:metal ion binding"/>
    <property type="evidence" value="ECO:0007669"/>
    <property type="project" value="UniProtKB-UniRule"/>
</dbReference>
<sequence>MAWREERGTPSLIEVHGTIAVPNTGSNLRKAVAFVGPGYLVAVGYMDPGNWATSIAGGSKFGYALLTVALLSNIMAIVLQSLCARLAVGTGRDLAQACRDAYPRWLSGPLWLLAELAICATDLAEVIGTAIGLNLLFGIPLEIGVVLTALDVFLILYLQVLGFRWVEAFIIALLGIIAACFAVQIAMVQPNLGDIIRGFAPTTRIVTDPDMLYLALGIIGATVMPHNLYLHSGIVGTRKFGDGLAEKRQALRYITIDSTVALMFALTINASILILAAGSFHATGRSEVAELGDAHSLLAPLLGSSMAPTLFAIALLCCGLNSTVTATLAGQIVMEGFLRIQLPQWLRRLVTRSLAILPAAGVTIAYGEAGTGKLLILSQVILSLQLPFAVVPLVLFTADRAKMGALVAPRWLSVSAGVIAAVIIALNIKLIIDFVFG</sequence>
<feature type="transmembrane region" description="Helical" evidence="7">
    <location>
        <begin position="410"/>
        <end position="432"/>
    </location>
</feature>
<evidence type="ECO:0000256" key="4">
    <source>
        <dbReference type="ARBA" id="ARBA00022847"/>
    </source>
</evidence>
<dbReference type="GO" id="GO:0034755">
    <property type="term" value="P:iron ion transmembrane transport"/>
    <property type="evidence" value="ECO:0007669"/>
    <property type="project" value="TreeGrafter"/>
</dbReference>
<accession>A0A947GDJ4</accession>
<dbReference type="PRINTS" id="PR00447">
    <property type="entry name" value="NATRESASSCMP"/>
</dbReference>
<dbReference type="NCBIfam" id="TIGR01197">
    <property type="entry name" value="nramp"/>
    <property type="match status" value="1"/>
</dbReference>
<comment type="function">
    <text evidence="7">H(+)-stimulated, divalent metal cation uptake system.</text>
</comment>
<organism evidence="8 9">
    <name type="scientific">Prosthecodimorpha staleyi</name>
    <dbReference type="NCBI Taxonomy" id="2840188"/>
    <lineage>
        <taxon>Bacteria</taxon>
        <taxon>Pseudomonadati</taxon>
        <taxon>Pseudomonadota</taxon>
        <taxon>Alphaproteobacteria</taxon>
        <taxon>Hyphomicrobiales</taxon>
        <taxon>Ancalomicrobiaceae</taxon>
        <taxon>Prosthecodimorpha</taxon>
    </lineage>
</organism>
<dbReference type="Proteomes" id="UP000766595">
    <property type="component" value="Unassembled WGS sequence"/>
</dbReference>
<dbReference type="GO" id="GO:0005886">
    <property type="term" value="C:plasma membrane"/>
    <property type="evidence" value="ECO:0007669"/>
    <property type="project" value="UniProtKB-SubCell"/>
</dbReference>
<evidence type="ECO:0000313" key="9">
    <source>
        <dbReference type="Proteomes" id="UP000766595"/>
    </source>
</evidence>
<dbReference type="RefSeq" id="WP_261971111.1">
    <property type="nucleotide sequence ID" value="NZ_JAHHZF010000014.1"/>
</dbReference>
<protein>
    <recommendedName>
        <fullName evidence="7">Divalent metal cation transporter MntH</fullName>
    </recommendedName>
</protein>
<name>A0A947GDJ4_9HYPH</name>
<keyword evidence="4 7" id="KW-0769">Symport</keyword>
<evidence type="ECO:0000313" key="8">
    <source>
        <dbReference type="EMBL" id="MBT9292608.1"/>
    </source>
</evidence>
<evidence type="ECO:0000256" key="3">
    <source>
        <dbReference type="ARBA" id="ARBA00022692"/>
    </source>
</evidence>
<feature type="transmembrane region" description="Helical" evidence="7">
    <location>
        <begin position="251"/>
        <end position="277"/>
    </location>
</feature>
<dbReference type="Pfam" id="PF01566">
    <property type="entry name" value="Nramp"/>
    <property type="match status" value="1"/>
</dbReference>
<comment type="caution">
    <text evidence="8">The sequence shown here is derived from an EMBL/GenBank/DDBJ whole genome shotgun (WGS) entry which is preliminary data.</text>
</comment>
<evidence type="ECO:0000256" key="5">
    <source>
        <dbReference type="ARBA" id="ARBA00022989"/>
    </source>
</evidence>
<dbReference type="GO" id="GO:0005384">
    <property type="term" value="F:manganese ion transmembrane transporter activity"/>
    <property type="evidence" value="ECO:0007669"/>
    <property type="project" value="TreeGrafter"/>
</dbReference>